<accession>A0A315ZH87</accession>
<dbReference type="AlphaFoldDB" id="A0A315ZH87"/>
<reference evidence="4 5" key="1">
    <citation type="submission" date="2018-03" db="EMBL/GenBank/DDBJ databases">
        <title>Genomic Encyclopedia of Archaeal and Bacterial Type Strains, Phase II (KMG-II): from individual species to whole genera.</title>
        <authorList>
            <person name="Goeker M."/>
        </authorList>
    </citation>
    <scope>NUCLEOTIDE SEQUENCE [LARGE SCALE GENOMIC DNA]</scope>
    <source>
        <strain evidence="4 5">DSM 28229</strain>
    </source>
</reference>
<dbReference type="InterPro" id="IPR034032">
    <property type="entry name" value="Zn_MMP-like_bac"/>
</dbReference>
<dbReference type="Pfam" id="PF17162">
    <property type="entry name" value="DUF5118"/>
    <property type="match status" value="1"/>
</dbReference>
<feature type="domain" description="DUF5117" evidence="2">
    <location>
        <begin position="82"/>
        <end position="252"/>
    </location>
</feature>
<dbReference type="InterPro" id="IPR033413">
    <property type="entry name" value="DUF5117"/>
</dbReference>
<proteinExistence type="predicted"/>
<dbReference type="InterPro" id="IPR032534">
    <property type="entry name" value="EcxA_zinc-bd"/>
</dbReference>
<dbReference type="InterPro" id="IPR033428">
    <property type="entry name" value="DUF5118"/>
</dbReference>
<dbReference type="PANTHER" id="PTHR38478">
    <property type="entry name" value="PEPTIDASE M1A AND M12B"/>
    <property type="match status" value="1"/>
</dbReference>
<organism evidence="4 5">
    <name type="scientific">Sediminitomix flava</name>
    <dbReference type="NCBI Taxonomy" id="379075"/>
    <lineage>
        <taxon>Bacteria</taxon>
        <taxon>Pseudomonadati</taxon>
        <taxon>Bacteroidota</taxon>
        <taxon>Cytophagia</taxon>
        <taxon>Cytophagales</taxon>
        <taxon>Flammeovirgaceae</taxon>
        <taxon>Sediminitomix</taxon>
    </lineage>
</organism>
<keyword evidence="5" id="KW-1185">Reference proteome</keyword>
<dbReference type="EMBL" id="QGDO01000001">
    <property type="protein sequence ID" value="PWJ44549.1"/>
    <property type="molecule type" value="Genomic_DNA"/>
</dbReference>
<comment type="caution">
    <text evidence="4">The sequence shown here is derived from an EMBL/GenBank/DDBJ whole genome shotgun (WGS) entry which is preliminary data.</text>
</comment>
<dbReference type="InterPro" id="IPR024079">
    <property type="entry name" value="MetalloPept_cat_dom_sf"/>
</dbReference>
<dbReference type="SUPFAM" id="SSF55486">
    <property type="entry name" value="Metalloproteases ('zincins'), catalytic domain"/>
    <property type="match status" value="1"/>
</dbReference>
<dbReference type="Proteomes" id="UP000245535">
    <property type="component" value="Unassembled WGS sequence"/>
</dbReference>
<feature type="domain" description="EcxA zinc-binding" evidence="1">
    <location>
        <begin position="387"/>
        <end position="686"/>
    </location>
</feature>
<protein>
    <submittedName>
        <fullName evidence="4">Uncharacterized protein DUF5118</fullName>
    </submittedName>
</protein>
<dbReference type="CDD" id="cd04276">
    <property type="entry name" value="ZnMc_MMP_like_2"/>
    <property type="match status" value="1"/>
</dbReference>
<dbReference type="Pfam" id="PF16313">
    <property type="entry name" value="DUF4953"/>
    <property type="match status" value="1"/>
</dbReference>
<evidence type="ECO:0000313" key="5">
    <source>
        <dbReference type="Proteomes" id="UP000245535"/>
    </source>
</evidence>
<evidence type="ECO:0000259" key="1">
    <source>
        <dbReference type="Pfam" id="PF16313"/>
    </source>
</evidence>
<name>A0A315ZH87_SEDFL</name>
<dbReference type="Pfam" id="PF17148">
    <property type="entry name" value="DUF5117"/>
    <property type="match status" value="1"/>
</dbReference>
<evidence type="ECO:0000259" key="2">
    <source>
        <dbReference type="Pfam" id="PF17148"/>
    </source>
</evidence>
<sequence>MLLLSLFSLSFAKAQSIKTYQEIIDANVTSQKGMFTVHQKDDKLYFEIPDQLLDKEMLMAARVAEVSDPSKAFAGEMRRNPLLCRFRRNEKNVYLLVDPNHYELQDDSNIKNALARQSLLPVYQTFPILAFDENKTSAVIDVTDFFSKEIELITPFASKGKPGKLDAKSSGLDQVLVFENNIEVQHFFNYTTKTTPFRAKINRSILLLPEPMMARRYDRRLNYFSTSGKTIADNGDVIGSYKNISRFRVEPKPQDREKYFRGELVEPQKPIVFYVDNGFPDRWAKHIKQGIEDWQVAFEAIGFKNAVIAKDFPKDDPTFNPNDLQHNVFRYVTTNTINAAGPRWVDPRTGEVIRSQVIWFHNVIQKLHDWYLVQTSAVDERARAKVYEDELLGRLIRYAAAHEIGHNLGFQHNMRASYAYPVESLRDAEFTQKYGTTPSIMDYARFNYIAQPGDKGVSFTPPKIGVYDMYALKWGYQLIEGIQTPEDEYDTLNQWILEKANDPRYRFTPQFAMGISDDPASQAEALGDDGVKAGTYGVKNTRYIMSNIIDWTVEEGHDYKYLDRINKALIKQYKRYLHHNISYLGGAYTYLGVEGEEKALRTPVTKKKQQEALTWLFTEITSNEWLVNPEVEKRLGDQRKDWYKFNTDILDEMMSGYIYQRMQANGNEYTADEYVLDLGELVWSLNDKKGKLTEMEMILQQAYIHNLKNMTVGVTLNKDKKQKSAFSPEEALSRGSASKVNYVDRLLRVAAYQAVERADKAIAKELEGPNRVHFMILKQMLEE</sequence>
<feature type="domain" description="DUF5118" evidence="3">
    <location>
        <begin position="17"/>
        <end position="66"/>
    </location>
</feature>
<gene>
    <name evidence="4" type="ORF">BC781_101920</name>
</gene>
<dbReference type="PANTHER" id="PTHR38478:SF1">
    <property type="entry name" value="ZINC DEPENDENT METALLOPROTEASE DOMAIN LIPOPROTEIN"/>
    <property type="match status" value="1"/>
</dbReference>
<evidence type="ECO:0000259" key="3">
    <source>
        <dbReference type="Pfam" id="PF17162"/>
    </source>
</evidence>
<dbReference type="GO" id="GO:0008237">
    <property type="term" value="F:metallopeptidase activity"/>
    <property type="evidence" value="ECO:0007669"/>
    <property type="project" value="InterPro"/>
</dbReference>
<evidence type="ECO:0000313" key="4">
    <source>
        <dbReference type="EMBL" id="PWJ44549.1"/>
    </source>
</evidence>
<dbReference type="Gene3D" id="3.40.390.10">
    <property type="entry name" value="Collagenase (Catalytic Domain)"/>
    <property type="match status" value="1"/>
</dbReference>